<dbReference type="Gene3D" id="3.30.710.10">
    <property type="entry name" value="Potassium Channel Kv1.1, Chain A"/>
    <property type="match status" value="1"/>
</dbReference>
<organism evidence="3 4">
    <name type="scientific">Folsomia candida</name>
    <name type="common">Springtail</name>
    <dbReference type="NCBI Taxonomy" id="158441"/>
    <lineage>
        <taxon>Eukaryota</taxon>
        <taxon>Metazoa</taxon>
        <taxon>Ecdysozoa</taxon>
        <taxon>Arthropoda</taxon>
        <taxon>Hexapoda</taxon>
        <taxon>Collembola</taxon>
        <taxon>Entomobryomorpha</taxon>
        <taxon>Isotomoidea</taxon>
        <taxon>Isotomidae</taxon>
        <taxon>Proisotominae</taxon>
        <taxon>Folsomia</taxon>
    </lineage>
</organism>
<accession>A0A226EGX8</accession>
<dbReference type="SMART" id="SM00225">
    <property type="entry name" value="BTB"/>
    <property type="match status" value="1"/>
</dbReference>
<protein>
    <submittedName>
        <fullName evidence="3">Transcription factor GAGA</fullName>
    </submittedName>
</protein>
<dbReference type="OrthoDB" id="6482909at2759"/>
<dbReference type="PROSITE" id="PS50097">
    <property type="entry name" value="BTB"/>
    <property type="match status" value="1"/>
</dbReference>
<comment type="caution">
    <text evidence="3">The sequence shown here is derived from an EMBL/GenBank/DDBJ whole genome shotgun (WGS) entry which is preliminary data.</text>
</comment>
<evidence type="ECO:0000313" key="4">
    <source>
        <dbReference type="Proteomes" id="UP000198287"/>
    </source>
</evidence>
<feature type="region of interest" description="Disordered" evidence="1">
    <location>
        <begin position="151"/>
        <end position="191"/>
    </location>
</feature>
<evidence type="ECO:0000259" key="2">
    <source>
        <dbReference type="PROSITE" id="PS50097"/>
    </source>
</evidence>
<evidence type="ECO:0000256" key="1">
    <source>
        <dbReference type="SAM" id="MobiDB-lite"/>
    </source>
</evidence>
<name>A0A226EGX8_FOLCA</name>
<keyword evidence="4" id="KW-1185">Reference proteome</keyword>
<dbReference type="InterPro" id="IPR000210">
    <property type="entry name" value="BTB/POZ_dom"/>
</dbReference>
<sequence>MLQLRLNHQIADSITRNRFNEMREAGILTDMKLSIGLVFFNCHKIVMSGASPFLREVIKTTSSSGSNAVVVALNAEHLPYMDHLMKFLYLGVLVIDLESFYGFCKLADTLAIKFLVDGVQNKNATASNSSLPPSTRQNYERKYHSQVKITSAGAATGPQKKLKKTPKIKERTKNNEKKQKKQVVSNRNAALSTKKNTTGEMARRLKNKALHFLTSYQESPSAFKHIARRKMRLMKNGSSANNPKVADRKNCIKALPAVDQGQNPGPVAAVRPRRKAYRAAELNMKVVIAHLKRPVRKEQED</sequence>
<dbReference type="Proteomes" id="UP000198287">
    <property type="component" value="Unassembled WGS sequence"/>
</dbReference>
<dbReference type="EMBL" id="LNIX01000003">
    <property type="protein sequence ID" value="OXA56913.1"/>
    <property type="molecule type" value="Genomic_DNA"/>
</dbReference>
<feature type="domain" description="BTB" evidence="2">
    <location>
        <begin position="29"/>
        <end position="97"/>
    </location>
</feature>
<reference evidence="3 4" key="1">
    <citation type="submission" date="2015-12" db="EMBL/GenBank/DDBJ databases">
        <title>The genome of Folsomia candida.</title>
        <authorList>
            <person name="Faddeeva A."/>
            <person name="Derks M.F."/>
            <person name="Anvar Y."/>
            <person name="Smit S."/>
            <person name="Van Straalen N."/>
            <person name="Roelofs D."/>
        </authorList>
    </citation>
    <scope>NUCLEOTIDE SEQUENCE [LARGE SCALE GENOMIC DNA]</scope>
    <source>
        <strain evidence="3 4">VU population</strain>
        <tissue evidence="3">Whole body</tissue>
    </source>
</reference>
<dbReference type="SUPFAM" id="SSF54695">
    <property type="entry name" value="POZ domain"/>
    <property type="match status" value="1"/>
</dbReference>
<dbReference type="Pfam" id="PF00651">
    <property type="entry name" value="BTB"/>
    <property type="match status" value="1"/>
</dbReference>
<feature type="compositionally biased region" description="Basic and acidic residues" evidence="1">
    <location>
        <begin position="167"/>
        <end position="177"/>
    </location>
</feature>
<evidence type="ECO:0000313" key="3">
    <source>
        <dbReference type="EMBL" id="OXA56913.1"/>
    </source>
</evidence>
<proteinExistence type="predicted"/>
<gene>
    <name evidence="3" type="ORF">Fcan01_07273</name>
</gene>
<dbReference type="InterPro" id="IPR011333">
    <property type="entry name" value="SKP1/BTB/POZ_sf"/>
</dbReference>
<dbReference type="AlphaFoldDB" id="A0A226EGX8"/>